<dbReference type="EMBL" id="HBHX01029279">
    <property type="protein sequence ID" value="CAE0115650.1"/>
    <property type="molecule type" value="Transcribed_RNA"/>
</dbReference>
<dbReference type="GO" id="GO:0099122">
    <property type="term" value="F:RNA polymerase II C-terminal domain binding"/>
    <property type="evidence" value="ECO:0007669"/>
    <property type="project" value="InterPro"/>
</dbReference>
<dbReference type="Pfam" id="PF12237">
    <property type="entry name" value="PCIF1_WW"/>
    <property type="match status" value="1"/>
</dbReference>
<dbReference type="PANTHER" id="PTHR21727:SF0">
    <property type="entry name" value="MRNA (2'-O-METHYLADENOSINE-N(6)-)-METHYLTRANSFERASE"/>
    <property type="match status" value="1"/>
</dbReference>
<reference evidence="2" key="1">
    <citation type="submission" date="2021-01" db="EMBL/GenBank/DDBJ databases">
        <authorList>
            <person name="Corre E."/>
            <person name="Pelletier E."/>
            <person name="Niang G."/>
            <person name="Scheremetjew M."/>
            <person name="Finn R."/>
            <person name="Kale V."/>
            <person name="Holt S."/>
            <person name="Cochrane G."/>
            <person name="Meng A."/>
            <person name="Brown T."/>
            <person name="Cohen L."/>
        </authorList>
    </citation>
    <scope>NUCLEOTIDE SEQUENCE</scope>
    <source>
        <strain evidence="2">CCMP281</strain>
    </source>
</reference>
<dbReference type="PANTHER" id="PTHR21727">
    <property type="entry name" value="PHOSPHORYLATED CTD INTERACTING FACTOR 1"/>
    <property type="match status" value="1"/>
</dbReference>
<proteinExistence type="predicted"/>
<gene>
    <name evidence="2" type="ORF">HERI1096_LOCUS16335</name>
</gene>
<dbReference type="AlphaFoldDB" id="A0A7S3AUD1"/>
<evidence type="ECO:0000313" key="2">
    <source>
        <dbReference type="EMBL" id="CAE0115650.1"/>
    </source>
</evidence>
<dbReference type="InterPro" id="IPR039881">
    <property type="entry name" value="PCIF1-like"/>
</dbReference>
<accession>A0A7S3AUD1</accession>
<organism evidence="2">
    <name type="scientific">Haptolina ericina</name>
    <dbReference type="NCBI Taxonomy" id="156174"/>
    <lineage>
        <taxon>Eukaryota</taxon>
        <taxon>Haptista</taxon>
        <taxon>Haptophyta</taxon>
        <taxon>Prymnesiophyceae</taxon>
        <taxon>Prymnesiales</taxon>
        <taxon>Prymnesiaceae</taxon>
        <taxon>Haptolina</taxon>
    </lineage>
</organism>
<name>A0A7S3AUD1_9EUKA</name>
<evidence type="ECO:0000259" key="1">
    <source>
        <dbReference type="Pfam" id="PF12237"/>
    </source>
</evidence>
<protein>
    <recommendedName>
        <fullName evidence="1">PCIF1 WW domain-containing protein</fullName>
    </recommendedName>
</protein>
<dbReference type="GO" id="GO:0016422">
    <property type="term" value="F:mRNA (2'-O-methyladenosine-N6-)-methyltransferase activity"/>
    <property type="evidence" value="ECO:0007669"/>
    <property type="project" value="InterPro"/>
</dbReference>
<dbReference type="InterPro" id="IPR022035">
    <property type="entry name" value="PCIF1_WW"/>
</dbReference>
<sequence>MLLGGDENDDSSVRVQCHRHDALDALSLVVEAVEEEHTAAAAAMPTAHRVFGRDKVRLINSGEGRHTVAFSAGGISSRRSEHVQFVLATARLQWLRAAHRNLHPEQCESLFSRRLFAMLTRYDTVASARGAGNQAAVPPDVYLALERSIGVEEGERGSSSAAIECYSSPLNHRQASWPGGGGADTMPLFGTAFPDVDAPFGGVGRFEDLASGDLRVWPPCGHRLLLLNPPFGPRQMLRLASTLTELLQREATAPRRRTTALVVVPSLAERGEHAPHLDAFQTSPFTVAAMRLPAGEHYFLAGLAHQRTRPRALSKPHRHESAIYLLSSCPESAASTSGAVMEAVHAAFRPPL</sequence>
<feature type="domain" description="PCIF1 WW" evidence="1">
    <location>
        <begin position="106"/>
        <end position="302"/>
    </location>
</feature>